<evidence type="ECO:0000256" key="2">
    <source>
        <dbReference type="PROSITE-ProRule" id="PRU00703"/>
    </source>
</evidence>
<dbReference type="RefSeq" id="WP_147029488.1">
    <property type="nucleotide sequence ID" value="NZ_BJZU01000271.1"/>
</dbReference>
<dbReference type="InterPro" id="IPR000644">
    <property type="entry name" value="CBS_dom"/>
</dbReference>
<organism evidence="4 6">
    <name type="scientific">Methylobacterium oxalidis</name>
    <dbReference type="NCBI Taxonomy" id="944322"/>
    <lineage>
        <taxon>Bacteria</taxon>
        <taxon>Pseudomonadati</taxon>
        <taxon>Pseudomonadota</taxon>
        <taxon>Alphaproteobacteria</taxon>
        <taxon>Hyphomicrobiales</taxon>
        <taxon>Methylobacteriaceae</taxon>
        <taxon>Methylobacterium</taxon>
    </lineage>
</organism>
<sequence>MTVAHILAEKGSSVITVQPERTLDDAIHLLADNSIGALVVCDPEGHVAGILSERDIMHALANQGASALNARISSHMTTEVATCRRETTNGEIMQLMTDGRFRHMPVCESGKLVGLVSIGDVVKRRLPALEAERQAMRDYITTA</sequence>
<feature type="domain" description="CBS" evidence="3">
    <location>
        <begin position="8"/>
        <end position="66"/>
    </location>
</feature>
<evidence type="ECO:0000313" key="7">
    <source>
        <dbReference type="Proteomes" id="UP001156856"/>
    </source>
</evidence>
<evidence type="ECO:0000313" key="4">
    <source>
        <dbReference type="EMBL" id="GEP08107.1"/>
    </source>
</evidence>
<dbReference type="PANTHER" id="PTHR43080">
    <property type="entry name" value="CBS DOMAIN-CONTAINING PROTEIN CBSX3, MITOCHONDRIAL"/>
    <property type="match status" value="1"/>
</dbReference>
<dbReference type="SUPFAM" id="SSF54631">
    <property type="entry name" value="CBS-domain pair"/>
    <property type="match status" value="1"/>
</dbReference>
<dbReference type="InterPro" id="IPR051257">
    <property type="entry name" value="Diverse_CBS-Domain"/>
</dbReference>
<evidence type="ECO:0000259" key="3">
    <source>
        <dbReference type="PROSITE" id="PS51371"/>
    </source>
</evidence>
<proteinExistence type="predicted"/>
<keyword evidence="7" id="KW-1185">Reference proteome</keyword>
<dbReference type="Gene3D" id="3.10.580.10">
    <property type="entry name" value="CBS-domain"/>
    <property type="match status" value="1"/>
</dbReference>
<dbReference type="InterPro" id="IPR046342">
    <property type="entry name" value="CBS_dom_sf"/>
</dbReference>
<dbReference type="Pfam" id="PF00571">
    <property type="entry name" value="CBS"/>
    <property type="match status" value="2"/>
</dbReference>
<evidence type="ECO:0000313" key="5">
    <source>
        <dbReference type="EMBL" id="GLS64493.1"/>
    </source>
</evidence>
<dbReference type="PANTHER" id="PTHR43080:SF2">
    <property type="entry name" value="CBS DOMAIN-CONTAINING PROTEIN"/>
    <property type="match status" value="1"/>
</dbReference>
<dbReference type="PROSITE" id="PS51371">
    <property type="entry name" value="CBS"/>
    <property type="match status" value="2"/>
</dbReference>
<keyword evidence="1 2" id="KW-0129">CBS domain</keyword>
<dbReference type="OrthoDB" id="9807125at2"/>
<evidence type="ECO:0000313" key="6">
    <source>
        <dbReference type="Proteomes" id="UP000321960"/>
    </source>
</evidence>
<protein>
    <submittedName>
        <fullName evidence="4">Inosine-5-monophosphate dehydrogenase</fullName>
    </submittedName>
</protein>
<comment type="caution">
    <text evidence="4">The sequence shown here is derived from an EMBL/GenBank/DDBJ whole genome shotgun (WGS) entry which is preliminary data.</text>
</comment>
<dbReference type="Proteomes" id="UP001156856">
    <property type="component" value="Unassembled WGS sequence"/>
</dbReference>
<dbReference type="EMBL" id="BSPK01000040">
    <property type="protein sequence ID" value="GLS64493.1"/>
    <property type="molecule type" value="Genomic_DNA"/>
</dbReference>
<reference evidence="7" key="2">
    <citation type="journal article" date="2019" name="Int. J. Syst. Evol. Microbiol.">
        <title>The Global Catalogue of Microorganisms (GCM) 10K type strain sequencing project: providing services to taxonomists for standard genome sequencing and annotation.</title>
        <authorList>
            <consortium name="The Broad Institute Genomics Platform"/>
            <consortium name="The Broad Institute Genome Sequencing Center for Infectious Disease"/>
            <person name="Wu L."/>
            <person name="Ma J."/>
        </authorList>
    </citation>
    <scope>NUCLEOTIDE SEQUENCE [LARGE SCALE GENOMIC DNA]</scope>
    <source>
        <strain evidence="7">NBRC 107715</strain>
    </source>
</reference>
<reference evidence="5" key="1">
    <citation type="journal article" date="2014" name="Int. J. Syst. Evol. Microbiol.">
        <title>Complete genome of a new Firmicutes species belonging to the dominant human colonic microbiota ('Ruminococcus bicirculans') reveals two chromosomes and a selective capacity to utilize plant glucans.</title>
        <authorList>
            <consortium name="NISC Comparative Sequencing Program"/>
            <person name="Wegmann U."/>
            <person name="Louis P."/>
            <person name="Goesmann A."/>
            <person name="Henrissat B."/>
            <person name="Duncan S.H."/>
            <person name="Flint H.J."/>
        </authorList>
    </citation>
    <scope>NUCLEOTIDE SEQUENCE</scope>
    <source>
        <strain evidence="5">NBRC 107715</strain>
    </source>
</reference>
<name>A0A512JDW0_9HYPH</name>
<dbReference type="CDD" id="cd04623">
    <property type="entry name" value="CBS_pair_bac_euk"/>
    <property type="match status" value="1"/>
</dbReference>
<reference evidence="4 6" key="3">
    <citation type="submission" date="2019-07" db="EMBL/GenBank/DDBJ databases">
        <title>Whole genome shotgun sequence of Methylobacterium oxalidis NBRC 107715.</title>
        <authorList>
            <person name="Hosoyama A."/>
            <person name="Uohara A."/>
            <person name="Ohji S."/>
            <person name="Ichikawa N."/>
        </authorList>
    </citation>
    <scope>NUCLEOTIDE SEQUENCE [LARGE SCALE GENOMIC DNA]</scope>
    <source>
        <strain evidence="4 6">NBRC 107715</strain>
    </source>
</reference>
<reference evidence="5" key="4">
    <citation type="submission" date="2023-01" db="EMBL/GenBank/DDBJ databases">
        <title>Draft genome sequence of Methylobacterium oxalidis strain NBRC 107715.</title>
        <authorList>
            <person name="Sun Q."/>
            <person name="Mori K."/>
        </authorList>
    </citation>
    <scope>NUCLEOTIDE SEQUENCE</scope>
    <source>
        <strain evidence="5">NBRC 107715</strain>
    </source>
</reference>
<dbReference type="EMBL" id="BJZU01000271">
    <property type="protein sequence ID" value="GEP08107.1"/>
    <property type="molecule type" value="Genomic_DNA"/>
</dbReference>
<dbReference type="SMART" id="SM00116">
    <property type="entry name" value="CBS"/>
    <property type="match status" value="2"/>
</dbReference>
<dbReference type="AlphaFoldDB" id="A0A512JDW0"/>
<evidence type="ECO:0000256" key="1">
    <source>
        <dbReference type="ARBA" id="ARBA00023122"/>
    </source>
</evidence>
<gene>
    <name evidence="5" type="ORF">GCM10007888_28740</name>
    <name evidence="4" type="ORF">MOX02_61450</name>
</gene>
<accession>A0A512JDW0</accession>
<feature type="domain" description="CBS" evidence="3">
    <location>
        <begin position="76"/>
        <end position="132"/>
    </location>
</feature>
<dbReference type="InterPro" id="IPR044725">
    <property type="entry name" value="CBSX3_CBS_dom"/>
</dbReference>
<dbReference type="Proteomes" id="UP000321960">
    <property type="component" value="Unassembled WGS sequence"/>
</dbReference>